<evidence type="ECO:0000256" key="15">
    <source>
        <dbReference type="ARBA" id="ARBA00037525"/>
    </source>
</evidence>
<dbReference type="SUPFAM" id="SSF49899">
    <property type="entry name" value="Concanavalin A-like lectins/glucanases"/>
    <property type="match status" value="1"/>
</dbReference>
<dbReference type="PROSITE" id="PS51257">
    <property type="entry name" value="PROKAR_LIPOPROTEIN"/>
    <property type="match status" value="1"/>
</dbReference>
<comment type="caution">
    <text evidence="19">The sequence shown here is derived from an EMBL/GenBank/DDBJ whole genome shotgun (WGS) entry which is preliminary data.</text>
</comment>
<evidence type="ECO:0000256" key="8">
    <source>
        <dbReference type="ARBA" id="ARBA00022824"/>
    </source>
</evidence>
<dbReference type="Gene3D" id="2.60.120.200">
    <property type="match status" value="1"/>
</dbReference>
<gene>
    <name evidence="19" type="ORF">WJX81_005717</name>
</gene>
<evidence type="ECO:0000256" key="13">
    <source>
        <dbReference type="ARBA" id="ARBA00023180"/>
    </source>
</evidence>
<protein>
    <recommendedName>
        <fullName evidence="21">Calnexin</fullName>
    </recommendedName>
</protein>
<feature type="region of interest" description="Disordered" evidence="18">
    <location>
        <begin position="408"/>
        <end position="434"/>
    </location>
</feature>
<keyword evidence="6" id="KW-0430">Lectin</keyword>
<evidence type="ECO:0000256" key="17">
    <source>
        <dbReference type="RuleBase" id="RU362126"/>
    </source>
</evidence>
<dbReference type="InterPro" id="IPR018124">
    <property type="entry name" value="Calret/calnex_CS"/>
</dbReference>
<evidence type="ECO:0000256" key="5">
    <source>
        <dbReference type="ARBA" id="ARBA00022729"/>
    </source>
</evidence>
<keyword evidence="10 17" id="KW-1133">Transmembrane helix</keyword>
<dbReference type="Pfam" id="PF00262">
    <property type="entry name" value="Calreticulin"/>
    <property type="match status" value="1"/>
</dbReference>
<dbReference type="GO" id="GO:0006457">
    <property type="term" value="P:protein folding"/>
    <property type="evidence" value="ECO:0007669"/>
    <property type="project" value="InterPro"/>
</dbReference>
<dbReference type="GO" id="GO:0005789">
    <property type="term" value="C:endoplasmic reticulum membrane"/>
    <property type="evidence" value="ECO:0007669"/>
    <property type="project" value="UniProtKB-SubCell"/>
</dbReference>
<evidence type="ECO:0000256" key="4">
    <source>
        <dbReference type="ARBA" id="ARBA00022723"/>
    </source>
</evidence>
<dbReference type="GO" id="GO:0036503">
    <property type="term" value="P:ERAD pathway"/>
    <property type="evidence" value="ECO:0007669"/>
    <property type="project" value="TreeGrafter"/>
</dbReference>
<evidence type="ECO:0000256" key="1">
    <source>
        <dbReference type="ARBA" id="ARBA00004115"/>
    </source>
</evidence>
<evidence type="ECO:0000256" key="9">
    <source>
        <dbReference type="ARBA" id="ARBA00022837"/>
    </source>
</evidence>
<evidence type="ECO:0000256" key="7">
    <source>
        <dbReference type="ARBA" id="ARBA00022737"/>
    </source>
</evidence>
<feature type="compositionally biased region" description="Acidic residues" evidence="18">
    <location>
        <begin position="262"/>
        <end position="287"/>
    </location>
</feature>
<feature type="transmembrane region" description="Helical" evidence="17">
    <location>
        <begin position="467"/>
        <end position="490"/>
    </location>
</feature>
<dbReference type="FunFam" id="2.60.120.200:FF:000048">
    <property type="entry name" value="Calnexin homolog"/>
    <property type="match status" value="1"/>
</dbReference>
<dbReference type="PROSITE" id="PS00804">
    <property type="entry name" value="CALRETICULIN_2"/>
    <property type="match status" value="1"/>
</dbReference>
<feature type="region of interest" description="Disordered" evidence="18">
    <location>
        <begin position="494"/>
        <end position="518"/>
    </location>
</feature>
<keyword evidence="13" id="KW-0325">Glycoprotein</keyword>
<keyword evidence="9" id="KW-0106">Calcium</keyword>
<comment type="function">
    <text evidence="15">Calcium-binding protein that interacts with newly synthesized monoglucosylated glycoproteins in the endoplasmic reticulum. It may act in assisting protein assembly and/or in the retention within the ER of unassembled protein subunits. It seems to play a major role in the quality control apparatus of the ER by the retention of incorrectly folded proteins.</text>
</comment>
<evidence type="ECO:0000313" key="19">
    <source>
        <dbReference type="EMBL" id="KAK9831361.1"/>
    </source>
</evidence>
<dbReference type="Proteomes" id="UP001445335">
    <property type="component" value="Unassembled WGS sequence"/>
</dbReference>
<keyword evidence="14 17" id="KW-0143">Chaperone</keyword>
<keyword evidence="20" id="KW-1185">Reference proteome</keyword>
<keyword evidence="8 17" id="KW-0256">Endoplasmic reticulum</keyword>
<keyword evidence="4" id="KW-0479">Metal-binding</keyword>
<keyword evidence="11 17" id="KW-0472">Membrane</keyword>
<keyword evidence="12 16" id="KW-1015">Disulfide bond</keyword>
<dbReference type="InterPro" id="IPR013320">
    <property type="entry name" value="ConA-like_dom_sf"/>
</dbReference>
<evidence type="ECO:0000256" key="11">
    <source>
        <dbReference type="ARBA" id="ARBA00023136"/>
    </source>
</evidence>
<accession>A0AAW1RC42</accession>
<feature type="region of interest" description="Disordered" evidence="18">
    <location>
        <begin position="538"/>
        <end position="562"/>
    </location>
</feature>
<feature type="region of interest" description="Disordered" evidence="18">
    <location>
        <begin position="210"/>
        <end position="287"/>
    </location>
</feature>
<evidence type="ECO:0000256" key="2">
    <source>
        <dbReference type="ARBA" id="ARBA00010983"/>
    </source>
</evidence>
<sequence>MNARVRGLLAALGLLLISACAAEAAFFEEYGPGWDSRWIYSSDDKYSGRFEVEAPEGTDNSALKVPEKAKHYGITTKLDTEVDPADGLVLQYELKLSEGLTCGGAYLKYLTATPDFDPADLTDGTPYSIMFGPDKCGATNKVHLILRHKAPNGTIEEKHLKFPPSVELDKGTHVYTAILYPSNNSYAVLVDGSERKGGSLFEDFEPAFNPLEEVDDPEDSKPSSWVDTPKIPDPAAVKPDDWDEDAPKMIPDEDAEKPAGWLDDEPADMPDPESTQPEDWDTEEDGDWEAPSIPNLKCKAAPGCGPWTRPLKPNPEFKGKWSAALIDNPDYKGPWAPRKIPNPHYFRDDAPLGNLGKIGAAAIEIWTMDTGYFFDNVLVASDPAAAAAHRDSHWTPKLAVEAEIKAREEAEEKEKAEKAKAEAQAAESKEGSSKSLGQRIADLFDLPQLAPYKETAKPLLDALEEHAWLPFALLAAPVLLLLGALARLFAGGKKTAPVGPSVRAQKKQDVSVPDDTAPAAVPATAVPKVVPVAEVDGAVADADDDDEPVDTVKLRSRVRRAD</sequence>
<evidence type="ECO:0000256" key="12">
    <source>
        <dbReference type="ARBA" id="ARBA00023157"/>
    </source>
</evidence>
<name>A0AAW1RC42_9CHLO</name>
<dbReference type="GO" id="GO:0051082">
    <property type="term" value="F:unfolded protein binding"/>
    <property type="evidence" value="ECO:0007669"/>
    <property type="project" value="InterPro"/>
</dbReference>
<dbReference type="Gene3D" id="2.10.250.10">
    <property type="entry name" value="Calreticulin/calnexin, P domain"/>
    <property type="match status" value="1"/>
</dbReference>
<evidence type="ECO:0000256" key="3">
    <source>
        <dbReference type="ARBA" id="ARBA00022692"/>
    </source>
</evidence>
<evidence type="ECO:0000256" key="10">
    <source>
        <dbReference type="ARBA" id="ARBA00022989"/>
    </source>
</evidence>
<feature type="signal peptide" evidence="17">
    <location>
        <begin position="1"/>
        <end position="24"/>
    </location>
</feature>
<evidence type="ECO:0000313" key="20">
    <source>
        <dbReference type="Proteomes" id="UP001445335"/>
    </source>
</evidence>
<evidence type="ECO:0000256" key="6">
    <source>
        <dbReference type="ARBA" id="ARBA00022734"/>
    </source>
</evidence>
<evidence type="ECO:0000256" key="16">
    <source>
        <dbReference type="PIRSR" id="PIRSR601580-3"/>
    </source>
</evidence>
<evidence type="ECO:0000256" key="18">
    <source>
        <dbReference type="SAM" id="MobiDB-lite"/>
    </source>
</evidence>
<organism evidence="19 20">
    <name type="scientific">Elliptochloris bilobata</name>
    <dbReference type="NCBI Taxonomy" id="381761"/>
    <lineage>
        <taxon>Eukaryota</taxon>
        <taxon>Viridiplantae</taxon>
        <taxon>Chlorophyta</taxon>
        <taxon>core chlorophytes</taxon>
        <taxon>Trebouxiophyceae</taxon>
        <taxon>Trebouxiophyceae incertae sedis</taxon>
        <taxon>Elliptochloris clade</taxon>
        <taxon>Elliptochloris</taxon>
    </lineage>
</organism>
<proteinExistence type="inferred from homology"/>
<dbReference type="InterPro" id="IPR009033">
    <property type="entry name" value="Calreticulin/calnexin_P_dom_sf"/>
</dbReference>
<dbReference type="PANTHER" id="PTHR11073:SF1">
    <property type="entry name" value="CALNEXIN 14D-RELATED"/>
    <property type="match status" value="1"/>
</dbReference>
<dbReference type="FunFam" id="2.10.250.10:FF:000001">
    <property type="entry name" value="Calnexin homolog"/>
    <property type="match status" value="1"/>
</dbReference>
<keyword evidence="5 17" id="KW-0732">Signal</keyword>
<dbReference type="AlphaFoldDB" id="A0AAW1RC42"/>
<reference evidence="19 20" key="1">
    <citation type="journal article" date="2024" name="Nat. Commun.">
        <title>Phylogenomics reveals the evolutionary origins of lichenization in chlorophyte algae.</title>
        <authorList>
            <person name="Puginier C."/>
            <person name="Libourel C."/>
            <person name="Otte J."/>
            <person name="Skaloud P."/>
            <person name="Haon M."/>
            <person name="Grisel S."/>
            <person name="Petersen M."/>
            <person name="Berrin J.G."/>
            <person name="Delaux P.M."/>
            <person name="Dal Grande F."/>
            <person name="Keller J."/>
        </authorList>
    </citation>
    <scope>NUCLEOTIDE SEQUENCE [LARGE SCALE GENOMIC DNA]</scope>
    <source>
        <strain evidence="19 20">SAG 245.80</strain>
    </source>
</reference>
<keyword evidence="7" id="KW-0677">Repeat</keyword>
<dbReference type="PANTHER" id="PTHR11073">
    <property type="entry name" value="CALRETICULIN AND CALNEXIN"/>
    <property type="match status" value="1"/>
</dbReference>
<comment type="similarity">
    <text evidence="2 17">Belongs to the calreticulin family.</text>
</comment>
<evidence type="ECO:0008006" key="21">
    <source>
        <dbReference type="Google" id="ProtNLM"/>
    </source>
</evidence>
<dbReference type="SUPFAM" id="SSF63887">
    <property type="entry name" value="P-domain of calnexin/calreticulin"/>
    <property type="match status" value="1"/>
</dbReference>
<dbReference type="InterPro" id="IPR001580">
    <property type="entry name" value="Calret/calnex"/>
</dbReference>
<dbReference type="GO" id="GO:0005509">
    <property type="term" value="F:calcium ion binding"/>
    <property type="evidence" value="ECO:0007669"/>
    <property type="project" value="InterPro"/>
</dbReference>
<evidence type="ECO:0000256" key="14">
    <source>
        <dbReference type="ARBA" id="ARBA00023186"/>
    </source>
</evidence>
<dbReference type="PRINTS" id="PR00626">
    <property type="entry name" value="CALRETICULIN"/>
</dbReference>
<dbReference type="GO" id="GO:0030246">
    <property type="term" value="F:carbohydrate binding"/>
    <property type="evidence" value="ECO:0007669"/>
    <property type="project" value="UniProtKB-KW"/>
</dbReference>
<feature type="compositionally biased region" description="Basic and acidic residues" evidence="18">
    <location>
        <begin position="408"/>
        <end position="432"/>
    </location>
</feature>
<dbReference type="EMBL" id="JALJOU010000047">
    <property type="protein sequence ID" value="KAK9831361.1"/>
    <property type="molecule type" value="Genomic_DNA"/>
</dbReference>
<comment type="subcellular location">
    <subcellularLocation>
        <location evidence="1">Endoplasmic reticulum membrane</location>
        <topology evidence="1">Single-pass type I membrane protein</topology>
    </subcellularLocation>
</comment>
<feature type="chain" id="PRO_5043113109" description="Calnexin" evidence="17">
    <location>
        <begin position="25"/>
        <end position="562"/>
    </location>
</feature>
<keyword evidence="3 17" id="KW-0812">Transmembrane</keyword>
<feature type="disulfide bond" evidence="16">
    <location>
        <begin position="102"/>
        <end position="136"/>
    </location>
</feature>